<dbReference type="AlphaFoldDB" id="A0A166T2P5"/>
<dbReference type="PROSITE" id="PS50199">
    <property type="entry name" value="ZF_RANBP2_2"/>
    <property type="match status" value="1"/>
</dbReference>
<keyword evidence="6" id="KW-0539">Nucleus</keyword>
<evidence type="ECO:0000256" key="2">
    <source>
        <dbReference type="ARBA" id="ARBA00022723"/>
    </source>
</evidence>
<dbReference type="OrthoDB" id="448399at2759"/>
<keyword evidence="11" id="KW-1185">Reference proteome</keyword>
<sequence length="724" mass="78898">MLSPILASAKAPVHSNSQHAYSQSHSSTTSYTSSSTPTPAMSPRLSSNPAIYDDVVRSLERLSIPGRNSPSDSALDAAFSYTWPVKQPQQQYYDVIDSFAPRRSSSYDMSPTSSASSDQGSFLDAFVATRSRVIRMFNLPHPPASFLAAIFRQNSLPLPSTMWSARNDAPGPNERDSVWAVYQSHEEACATLRSLSQTSMSVEPAVESDLEPFQKLRRVDLMNTISFASPAVSLPSPSPANHHHHPQHLLRMTSSVSDFRARAPCASHTPPADYMISSNPPNPRTSFRLGDWICAIPSCTAHNFGRNIACIGCGSVRLGHRTPSPSRHPITGMQSNRLPSSPRFVPSPQSASFSHSPTAYSNYSHSPISFSQQQQQPRHSPISVATTPTSPVHHLLTPSGRAFSVGGKVQSISTDPLSPCVIYWPDNEALPEQGQIRPSLVMGVPQPPILNTGNRGPIEHQPGDWICLKCNYLNWRRRKVCQTCYPYAEGNGDSISAAVQSERIALLTSALNQGAPQPALLRSQSSTPPQRSSGSGYVDLSPPQVVRPPQHHQQQQYLPQQQRPQLPQVHRSQSHFELGAQYANCQPIYQTSAPRQNSLTLSSYSPANGMSQQSLGNPAPAPLLPSFLQDIVQSPTLSPASTSPSSAELSMDEYEYDYGMDQRTTMDRMPRSTGDLADSMSKLGLSSIWKLGGDETKGLSATAAAFQMPIGSRKGSREMFRPSS</sequence>
<dbReference type="GO" id="GO:0008270">
    <property type="term" value="F:zinc ion binding"/>
    <property type="evidence" value="ECO:0007669"/>
    <property type="project" value="UniProtKB-KW"/>
</dbReference>
<evidence type="ECO:0000256" key="7">
    <source>
        <dbReference type="PROSITE-ProRule" id="PRU00322"/>
    </source>
</evidence>
<dbReference type="GO" id="GO:0003723">
    <property type="term" value="F:RNA binding"/>
    <property type="evidence" value="ECO:0007669"/>
    <property type="project" value="UniProtKB-KW"/>
</dbReference>
<feature type="compositionally biased region" description="Polar residues" evidence="8">
    <location>
        <begin position="599"/>
        <end position="616"/>
    </location>
</feature>
<dbReference type="GO" id="GO:0005634">
    <property type="term" value="C:nucleus"/>
    <property type="evidence" value="ECO:0007669"/>
    <property type="project" value="UniProtKB-SubCell"/>
</dbReference>
<feature type="compositionally biased region" description="Low complexity" evidence="8">
    <location>
        <begin position="364"/>
        <end position="383"/>
    </location>
</feature>
<feature type="compositionally biased region" description="Low complexity" evidence="8">
    <location>
        <begin position="522"/>
        <end position="571"/>
    </location>
</feature>
<keyword evidence="3 7" id="KW-0863">Zinc-finger</keyword>
<accession>A0A166T2P5</accession>
<evidence type="ECO:0000313" key="11">
    <source>
        <dbReference type="Proteomes" id="UP000076532"/>
    </source>
</evidence>
<evidence type="ECO:0000313" key="10">
    <source>
        <dbReference type="EMBL" id="KZP30120.1"/>
    </source>
</evidence>
<dbReference type="STRING" id="436010.A0A166T2P5"/>
<dbReference type="SUPFAM" id="SSF90209">
    <property type="entry name" value="Ran binding protein zinc finger-like"/>
    <property type="match status" value="2"/>
</dbReference>
<evidence type="ECO:0000256" key="4">
    <source>
        <dbReference type="ARBA" id="ARBA00022833"/>
    </source>
</evidence>
<feature type="region of interest" description="Disordered" evidence="8">
    <location>
        <begin position="1"/>
        <end position="47"/>
    </location>
</feature>
<dbReference type="GO" id="GO:0006355">
    <property type="term" value="P:regulation of DNA-templated transcription"/>
    <property type="evidence" value="ECO:0007669"/>
    <property type="project" value="InterPro"/>
</dbReference>
<name>A0A166T2P5_9AGAM</name>
<dbReference type="SMART" id="SM00547">
    <property type="entry name" value="ZnF_RBZ"/>
    <property type="match status" value="2"/>
</dbReference>
<proteinExistence type="predicted"/>
<gene>
    <name evidence="10" type="ORF">FIBSPDRAFT_850837</name>
</gene>
<keyword evidence="2" id="KW-0479">Metal-binding</keyword>
<feature type="domain" description="RanBP2-type" evidence="9">
    <location>
        <begin position="288"/>
        <end position="319"/>
    </location>
</feature>
<organism evidence="10 11">
    <name type="scientific">Athelia psychrophila</name>
    <dbReference type="NCBI Taxonomy" id="1759441"/>
    <lineage>
        <taxon>Eukaryota</taxon>
        <taxon>Fungi</taxon>
        <taxon>Dikarya</taxon>
        <taxon>Basidiomycota</taxon>
        <taxon>Agaricomycotina</taxon>
        <taxon>Agaricomycetes</taxon>
        <taxon>Agaricomycetidae</taxon>
        <taxon>Atheliales</taxon>
        <taxon>Atheliaceae</taxon>
        <taxon>Athelia</taxon>
    </lineage>
</organism>
<feature type="compositionally biased region" description="Low complexity" evidence="8">
    <location>
        <begin position="17"/>
        <end position="39"/>
    </location>
</feature>
<protein>
    <recommendedName>
        <fullName evidence="9">RanBP2-type domain-containing protein</fullName>
    </recommendedName>
</protein>
<keyword evidence="4" id="KW-0862">Zinc</keyword>
<dbReference type="Proteomes" id="UP000076532">
    <property type="component" value="Unassembled WGS sequence"/>
</dbReference>
<evidence type="ECO:0000256" key="8">
    <source>
        <dbReference type="SAM" id="MobiDB-lite"/>
    </source>
</evidence>
<dbReference type="Pfam" id="PF00641">
    <property type="entry name" value="Zn_ribbon_RanBP"/>
    <property type="match status" value="1"/>
</dbReference>
<evidence type="ECO:0000256" key="3">
    <source>
        <dbReference type="ARBA" id="ARBA00022771"/>
    </source>
</evidence>
<feature type="region of interest" description="Disordered" evidence="8">
    <location>
        <begin position="322"/>
        <end position="390"/>
    </location>
</feature>
<dbReference type="Gene3D" id="4.10.1060.10">
    <property type="entry name" value="Zinc finger, RanBP2-type"/>
    <property type="match status" value="2"/>
</dbReference>
<dbReference type="InterPro" id="IPR036443">
    <property type="entry name" value="Znf_RanBP2_sf"/>
</dbReference>
<dbReference type="InterPro" id="IPR001876">
    <property type="entry name" value="Znf_RanBP2"/>
</dbReference>
<dbReference type="PROSITE" id="PS01358">
    <property type="entry name" value="ZF_RANBP2_1"/>
    <property type="match status" value="2"/>
</dbReference>
<keyword evidence="5" id="KW-0694">RNA-binding</keyword>
<reference evidence="10 11" key="1">
    <citation type="journal article" date="2016" name="Mol. Biol. Evol.">
        <title>Comparative Genomics of Early-Diverging Mushroom-Forming Fungi Provides Insights into the Origins of Lignocellulose Decay Capabilities.</title>
        <authorList>
            <person name="Nagy L.G."/>
            <person name="Riley R."/>
            <person name="Tritt A."/>
            <person name="Adam C."/>
            <person name="Daum C."/>
            <person name="Floudas D."/>
            <person name="Sun H."/>
            <person name="Yadav J.S."/>
            <person name="Pangilinan J."/>
            <person name="Larsson K.H."/>
            <person name="Matsuura K."/>
            <person name="Barry K."/>
            <person name="Labutti K."/>
            <person name="Kuo R."/>
            <person name="Ohm R.A."/>
            <person name="Bhattacharya S.S."/>
            <person name="Shirouzu T."/>
            <person name="Yoshinaga Y."/>
            <person name="Martin F.M."/>
            <person name="Grigoriev I.V."/>
            <person name="Hibbett D.S."/>
        </authorList>
    </citation>
    <scope>NUCLEOTIDE SEQUENCE [LARGE SCALE GENOMIC DNA]</scope>
    <source>
        <strain evidence="10 11">CBS 109695</strain>
    </source>
</reference>
<dbReference type="InterPro" id="IPR034870">
    <property type="entry name" value="TET_fam"/>
</dbReference>
<comment type="subcellular location">
    <subcellularLocation>
        <location evidence="1">Nucleus</location>
    </subcellularLocation>
</comment>
<evidence type="ECO:0000256" key="5">
    <source>
        <dbReference type="ARBA" id="ARBA00022884"/>
    </source>
</evidence>
<dbReference type="EMBL" id="KV417495">
    <property type="protein sequence ID" value="KZP30120.1"/>
    <property type="molecule type" value="Genomic_DNA"/>
</dbReference>
<evidence type="ECO:0000259" key="9">
    <source>
        <dbReference type="PROSITE" id="PS50199"/>
    </source>
</evidence>
<evidence type="ECO:0000256" key="6">
    <source>
        <dbReference type="ARBA" id="ARBA00023242"/>
    </source>
</evidence>
<feature type="compositionally biased region" description="Polar residues" evidence="8">
    <location>
        <begin position="347"/>
        <end position="363"/>
    </location>
</feature>
<evidence type="ECO:0000256" key="1">
    <source>
        <dbReference type="ARBA" id="ARBA00004123"/>
    </source>
</evidence>
<feature type="region of interest" description="Disordered" evidence="8">
    <location>
        <begin position="516"/>
        <end position="572"/>
    </location>
</feature>
<feature type="region of interest" description="Disordered" evidence="8">
    <location>
        <begin position="599"/>
        <end position="622"/>
    </location>
</feature>
<dbReference type="PANTHER" id="PTHR23238">
    <property type="entry name" value="RNA BINDING PROTEIN"/>
    <property type="match status" value="1"/>
</dbReference>